<dbReference type="PANTHER" id="PTHR23416">
    <property type="entry name" value="SIALIC ACID SYNTHASE-RELATED"/>
    <property type="match status" value="1"/>
</dbReference>
<dbReference type="Gene3D" id="2.160.10.10">
    <property type="entry name" value="Hexapeptide repeat proteins"/>
    <property type="match status" value="1"/>
</dbReference>
<comment type="similarity">
    <text evidence="1">Belongs to the transferase hexapeptide repeat family.</text>
</comment>
<dbReference type="GO" id="GO:0005829">
    <property type="term" value="C:cytosol"/>
    <property type="evidence" value="ECO:0007669"/>
    <property type="project" value="TreeGrafter"/>
</dbReference>
<dbReference type="InterPro" id="IPR051159">
    <property type="entry name" value="Hexapeptide_acetyltransf"/>
</dbReference>
<dbReference type="SUPFAM" id="SSF51161">
    <property type="entry name" value="Trimeric LpxA-like enzymes"/>
    <property type="match status" value="1"/>
</dbReference>
<accession>A0A7Y8GSX2</accession>
<protein>
    <submittedName>
        <fullName evidence="3">Colanic acid biosynthesis acetyltransferase WcaF</fullName>
    </submittedName>
</protein>
<dbReference type="PANTHER" id="PTHR23416:SF23">
    <property type="entry name" value="ACETYLTRANSFERASE C18B11.09C-RELATED"/>
    <property type="match status" value="1"/>
</dbReference>
<dbReference type="InterPro" id="IPR011004">
    <property type="entry name" value="Trimer_LpxA-like_sf"/>
</dbReference>
<dbReference type="EMBL" id="VYGV01000004">
    <property type="protein sequence ID" value="NWF44270.1"/>
    <property type="molecule type" value="Genomic_DNA"/>
</dbReference>
<organism evidence="3 4">
    <name type="scientific">Hydrogenophaga aromaticivorans</name>
    <dbReference type="NCBI Taxonomy" id="2610898"/>
    <lineage>
        <taxon>Bacteria</taxon>
        <taxon>Pseudomonadati</taxon>
        <taxon>Pseudomonadota</taxon>
        <taxon>Betaproteobacteria</taxon>
        <taxon>Burkholderiales</taxon>
        <taxon>Comamonadaceae</taxon>
        <taxon>Hydrogenophaga</taxon>
    </lineage>
</organism>
<dbReference type="GO" id="GO:0008374">
    <property type="term" value="F:O-acyltransferase activity"/>
    <property type="evidence" value="ECO:0007669"/>
    <property type="project" value="TreeGrafter"/>
</dbReference>
<evidence type="ECO:0000313" key="3">
    <source>
        <dbReference type="EMBL" id="NWF44270.1"/>
    </source>
</evidence>
<reference evidence="3 4" key="1">
    <citation type="submission" date="2019-09" db="EMBL/GenBank/DDBJ databases">
        <title>Hydrogenophaga aromatica sp. nov., isolated from a para-xylene-degrading enrichment culture.</title>
        <authorList>
            <person name="Tancsics A."/>
            <person name="Banerjee S."/>
        </authorList>
    </citation>
    <scope>NUCLEOTIDE SEQUENCE [LARGE SCALE GENOMIC DNA]</scope>
    <source>
        <strain evidence="3 4">D2P1</strain>
    </source>
</reference>
<evidence type="ECO:0000256" key="1">
    <source>
        <dbReference type="ARBA" id="ARBA00007274"/>
    </source>
</evidence>
<keyword evidence="4" id="KW-1185">Reference proteome</keyword>
<name>A0A7Y8GSX2_9BURK</name>
<dbReference type="NCBIfam" id="NF007797">
    <property type="entry name" value="PRK10502.1"/>
    <property type="match status" value="1"/>
</dbReference>
<dbReference type="Proteomes" id="UP000545507">
    <property type="component" value="Unassembled WGS sequence"/>
</dbReference>
<dbReference type="CDD" id="cd05825">
    <property type="entry name" value="LbH_wcaF_like"/>
    <property type="match status" value="1"/>
</dbReference>
<proteinExistence type="inferred from homology"/>
<evidence type="ECO:0000256" key="2">
    <source>
        <dbReference type="ARBA" id="ARBA00022679"/>
    </source>
</evidence>
<keyword evidence="2 3" id="KW-0808">Transferase</keyword>
<sequence>MERRVSEKPLYQDLSRFSIAEDFRGRSGLIVLAWQIVQATAFGLSPQPFYLWRRWLLRLFGAKVGKGAIIRPTARVTYPWKVELGEHCWIGDNTALYSLGEIKIGDHAVISQRCYICTGSHDIANITFPLTATPIVIEAEAWVATDCFVYPGVTIGRGAIIAARSTVLSDIPSGVIAAGCPATVRKERPLPHKGLPAESYS</sequence>
<gene>
    <name evidence="3" type="primary">wcaF</name>
    <name evidence="3" type="ORF">F3K02_03235</name>
</gene>
<evidence type="ECO:0000313" key="4">
    <source>
        <dbReference type="Proteomes" id="UP000545507"/>
    </source>
</evidence>
<dbReference type="AlphaFoldDB" id="A0A7Y8GSX2"/>
<comment type="caution">
    <text evidence="3">The sequence shown here is derived from an EMBL/GenBank/DDBJ whole genome shotgun (WGS) entry which is preliminary data.</text>
</comment>